<dbReference type="AlphaFoldDB" id="A0A383E788"/>
<feature type="non-terminal residue" evidence="1">
    <location>
        <position position="30"/>
    </location>
</feature>
<reference evidence="1" key="1">
    <citation type="submission" date="2018-05" db="EMBL/GenBank/DDBJ databases">
        <authorList>
            <person name="Lanie J.A."/>
            <person name="Ng W.-L."/>
            <person name="Kazmierczak K.M."/>
            <person name="Andrzejewski T.M."/>
            <person name="Davidsen T.M."/>
            <person name="Wayne K.J."/>
            <person name="Tettelin H."/>
            <person name="Glass J.I."/>
            <person name="Rusch D."/>
            <person name="Podicherti R."/>
            <person name="Tsui H.-C.T."/>
            <person name="Winkler M.E."/>
        </authorList>
    </citation>
    <scope>NUCLEOTIDE SEQUENCE</scope>
</reference>
<gene>
    <name evidence="1" type="ORF">METZ01_LOCUS505144</name>
</gene>
<sequence>VVTVAGLTLGVAVVIAIRLANTGSVRGFET</sequence>
<dbReference type="EMBL" id="UINC01223199">
    <property type="protein sequence ID" value="SVE52290.1"/>
    <property type="molecule type" value="Genomic_DNA"/>
</dbReference>
<proteinExistence type="predicted"/>
<feature type="non-terminal residue" evidence="1">
    <location>
        <position position="1"/>
    </location>
</feature>
<organism evidence="1">
    <name type="scientific">marine metagenome</name>
    <dbReference type="NCBI Taxonomy" id="408172"/>
    <lineage>
        <taxon>unclassified sequences</taxon>
        <taxon>metagenomes</taxon>
        <taxon>ecological metagenomes</taxon>
    </lineage>
</organism>
<accession>A0A383E788</accession>
<evidence type="ECO:0000313" key="1">
    <source>
        <dbReference type="EMBL" id="SVE52290.1"/>
    </source>
</evidence>
<protein>
    <submittedName>
        <fullName evidence="1">Uncharacterized protein</fullName>
    </submittedName>
</protein>
<name>A0A383E788_9ZZZZ</name>